<sequence>MSSWNEMLKGKVAVVTGASRGLGRADALALAEAGADVVITDILIESDETSEQEAERFGPIAQVMQSTKVMYADQTAKEIQAMGRQSFAVKMDVTDRNQIKEVFAKVKEEFGRIDILVNNAGTLDHVSQIENQNDDLWDRDLTVNLTGSYNCTKAVWPYMKEQQFGRIINMSSVAGTLGGFGQASYSATKGGLLSLTKSMALEGAKYGINVNAIVPGIIGTEAFNMGNAKMNDRMIDRTALKRAGEPEDIANAITFLVSDKANYITGIGMNVSGGIELFTY</sequence>
<name>A0A1H9BE64_9BACI</name>
<dbReference type="PROSITE" id="PS00061">
    <property type="entry name" value="ADH_SHORT"/>
    <property type="match status" value="1"/>
</dbReference>
<dbReference type="SUPFAM" id="SSF51735">
    <property type="entry name" value="NAD(P)-binding Rossmann-fold domains"/>
    <property type="match status" value="1"/>
</dbReference>
<evidence type="ECO:0000313" key="5">
    <source>
        <dbReference type="Proteomes" id="UP000198733"/>
    </source>
</evidence>
<dbReference type="RefSeq" id="WP_092502915.1">
    <property type="nucleotide sequence ID" value="NZ_FOEH01000001.1"/>
</dbReference>
<dbReference type="Pfam" id="PF13561">
    <property type="entry name" value="adh_short_C2"/>
    <property type="match status" value="1"/>
</dbReference>
<reference evidence="4 5" key="1">
    <citation type="submission" date="2016-10" db="EMBL/GenBank/DDBJ databases">
        <authorList>
            <person name="Varghese N."/>
            <person name="Submissions S."/>
        </authorList>
    </citation>
    <scope>NUCLEOTIDE SEQUENCE [LARGE SCALE GENOMIC DNA]</scope>
    <source>
        <strain evidence="4 5">CGMCC 1.7734</strain>
    </source>
</reference>
<evidence type="ECO:0000256" key="1">
    <source>
        <dbReference type="ARBA" id="ARBA00006484"/>
    </source>
</evidence>
<dbReference type="InterPro" id="IPR002347">
    <property type="entry name" value="SDR_fam"/>
</dbReference>
<accession>A0A1H9BE64</accession>
<dbReference type="PRINTS" id="PR00080">
    <property type="entry name" value="SDRFAMILY"/>
</dbReference>
<evidence type="ECO:0000256" key="3">
    <source>
        <dbReference type="RuleBase" id="RU000363"/>
    </source>
</evidence>
<comment type="caution">
    <text evidence="4">The sequence shown here is derived from an EMBL/GenBank/DDBJ whole genome shotgun (WGS) entry which is preliminary data.</text>
</comment>
<dbReference type="Gene3D" id="3.40.50.720">
    <property type="entry name" value="NAD(P)-binding Rossmann-like Domain"/>
    <property type="match status" value="1"/>
</dbReference>
<dbReference type="PRINTS" id="PR00081">
    <property type="entry name" value="GDHRDH"/>
</dbReference>
<dbReference type="InterPro" id="IPR020904">
    <property type="entry name" value="Sc_DH/Rdtase_CS"/>
</dbReference>
<evidence type="ECO:0000256" key="2">
    <source>
        <dbReference type="ARBA" id="ARBA00023002"/>
    </source>
</evidence>
<gene>
    <name evidence="4" type="ORF">SAMN05216232_1157</name>
</gene>
<dbReference type="EMBL" id="FOEH01000001">
    <property type="protein sequence ID" value="SEP87286.1"/>
    <property type="molecule type" value="Genomic_DNA"/>
</dbReference>
<evidence type="ECO:0000313" key="4">
    <source>
        <dbReference type="EMBL" id="SEP87286.1"/>
    </source>
</evidence>
<proteinExistence type="inferred from homology"/>
<protein>
    <submittedName>
        <fullName evidence="4">3-oxoacyl-[acyl-carrier protein] reductase</fullName>
    </submittedName>
</protein>
<organism evidence="4 5">
    <name type="scientific">Virgibacillus subterraneus</name>
    <dbReference type="NCBI Taxonomy" id="621109"/>
    <lineage>
        <taxon>Bacteria</taxon>
        <taxon>Bacillati</taxon>
        <taxon>Bacillota</taxon>
        <taxon>Bacilli</taxon>
        <taxon>Bacillales</taxon>
        <taxon>Bacillaceae</taxon>
        <taxon>Virgibacillus</taxon>
    </lineage>
</organism>
<keyword evidence="5" id="KW-1185">Reference proteome</keyword>
<keyword evidence="2" id="KW-0560">Oxidoreductase</keyword>
<dbReference type="PANTHER" id="PTHR42760:SF133">
    <property type="entry name" value="3-OXOACYL-[ACYL-CARRIER-PROTEIN] REDUCTASE"/>
    <property type="match status" value="1"/>
</dbReference>
<dbReference type="Pfam" id="PF00106">
    <property type="entry name" value="adh_short"/>
    <property type="match status" value="1"/>
</dbReference>
<comment type="similarity">
    <text evidence="1 3">Belongs to the short-chain dehydrogenases/reductases (SDR) family.</text>
</comment>
<dbReference type="PANTHER" id="PTHR42760">
    <property type="entry name" value="SHORT-CHAIN DEHYDROGENASES/REDUCTASES FAMILY MEMBER"/>
    <property type="match status" value="1"/>
</dbReference>
<dbReference type="InterPro" id="IPR036291">
    <property type="entry name" value="NAD(P)-bd_dom_sf"/>
</dbReference>
<dbReference type="Proteomes" id="UP000198733">
    <property type="component" value="Unassembled WGS sequence"/>
</dbReference>